<keyword evidence="3" id="KW-1185">Reference proteome</keyword>
<name>A0AAW0NJK7_9GOBI</name>
<accession>A0AAW0NJK7</accession>
<dbReference type="EMBL" id="JBBPFD010000013">
    <property type="protein sequence ID" value="KAK7901483.1"/>
    <property type="molecule type" value="Genomic_DNA"/>
</dbReference>
<proteinExistence type="predicted"/>
<organism evidence="2 3">
    <name type="scientific">Mugilogobius chulae</name>
    <name type="common">yellowstripe goby</name>
    <dbReference type="NCBI Taxonomy" id="88201"/>
    <lineage>
        <taxon>Eukaryota</taxon>
        <taxon>Metazoa</taxon>
        <taxon>Chordata</taxon>
        <taxon>Craniata</taxon>
        <taxon>Vertebrata</taxon>
        <taxon>Euteleostomi</taxon>
        <taxon>Actinopterygii</taxon>
        <taxon>Neopterygii</taxon>
        <taxon>Teleostei</taxon>
        <taxon>Neoteleostei</taxon>
        <taxon>Acanthomorphata</taxon>
        <taxon>Gobiaria</taxon>
        <taxon>Gobiiformes</taxon>
        <taxon>Gobioidei</taxon>
        <taxon>Gobiidae</taxon>
        <taxon>Gobionellinae</taxon>
        <taxon>Mugilogobius</taxon>
    </lineage>
</organism>
<feature type="region of interest" description="Disordered" evidence="1">
    <location>
        <begin position="1"/>
        <end position="26"/>
    </location>
</feature>
<dbReference type="AlphaFoldDB" id="A0AAW0NJK7"/>
<dbReference type="Proteomes" id="UP001460270">
    <property type="component" value="Unassembled WGS sequence"/>
</dbReference>
<evidence type="ECO:0000313" key="3">
    <source>
        <dbReference type="Proteomes" id="UP001460270"/>
    </source>
</evidence>
<sequence length="103" mass="12191">METIRRRYSGKGQIRTHSNTHRPPQHVSDVLIVTKPTVSSSLLHLKSGDLPRSYEEVNWDRKLPRRLKAPDFTLEKMADAVRKPSSRRYYERPQLWQVQRSHT</sequence>
<gene>
    <name evidence="2" type="ORF">WMY93_018252</name>
</gene>
<comment type="caution">
    <text evidence="2">The sequence shown here is derived from an EMBL/GenBank/DDBJ whole genome shotgun (WGS) entry which is preliminary data.</text>
</comment>
<protein>
    <submittedName>
        <fullName evidence="2">Uncharacterized protein</fullName>
    </submittedName>
</protein>
<evidence type="ECO:0000313" key="2">
    <source>
        <dbReference type="EMBL" id="KAK7901483.1"/>
    </source>
</evidence>
<reference evidence="3" key="1">
    <citation type="submission" date="2024-04" db="EMBL/GenBank/DDBJ databases">
        <title>Salinicola lusitanus LLJ914,a marine bacterium isolated from the Okinawa Trough.</title>
        <authorList>
            <person name="Li J."/>
        </authorList>
    </citation>
    <scope>NUCLEOTIDE SEQUENCE [LARGE SCALE GENOMIC DNA]</scope>
</reference>
<evidence type="ECO:0000256" key="1">
    <source>
        <dbReference type="SAM" id="MobiDB-lite"/>
    </source>
</evidence>